<feature type="transmembrane region" description="Helical" evidence="1">
    <location>
        <begin position="82"/>
        <end position="104"/>
    </location>
</feature>
<reference evidence="3 4" key="1">
    <citation type="submission" date="2015-12" db="EMBL/GenBank/DDBJ databases">
        <title>Draft genome sequence of Moniliophthora roreri, the causal agent of frosty pod rot of cacao.</title>
        <authorList>
            <person name="Aime M.C."/>
            <person name="Diaz-Valderrama J.R."/>
            <person name="Kijpornyongpan T."/>
            <person name="Phillips-Mora W."/>
        </authorList>
    </citation>
    <scope>NUCLEOTIDE SEQUENCE [LARGE SCALE GENOMIC DNA]</scope>
    <source>
        <strain evidence="3 4">MCA 2952</strain>
    </source>
</reference>
<organism evidence="3 4">
    <name type="scientific">Moniliophthora roreri</name>
    <name type="common">Frosty pod rot fungus</name>
    <name type="synonym">Monilia roreri</name>
    <dbReference type="NCBI Taxonomy" id="221103"/>
    <lineage>
        <taxon>Eukaryota</taxon>
        <taxon>Fungi</taxon>
        <taxon>Dikarya</taxon>
        <taxon>Basidiomycota</taxon>
        <taxon>Agaricomycotina</taxon>
        <taxon>Agaricomycetes</taxon>
        <taxon>Agaricomycetidae</taxon>
        <taxon>Agaricales</taxon>
        <taxon>Marasmiineae</taxon>
        <taxon>Marasmiaceae</taxon>
        <taxon>Moniliophthora</taxon>
    </lineage>
</organism>
<accession>A0A0W0G5R6</accession>
<dbReference type="AlphaFoldDB" id="A0A0W0G5R6"/>
<feature type="transmembrane region" description="Helical" evidence="1">
    <location>
        <begin position="15"/>
        <end position="35"/>
    </location>
</feature>
<feature type="transmembrane region" description="Helical" evidence="1">
    <location>
        <begin position="158"/>
        <end position="178"/>
    </location>
</feature>
<gene>
    <name evidence="3" type="ORF">WG66_3506</name>
</gene>
<keyword evidence="1" id="KW-1133">Transmembrane helix</keyword>
<protein>
    <recommendedName>
        <fullName evidence="2">DUF6533 domain-containing protein</fullName>
    </recommendedName>
</protein>
<dbReference type="EMBL" id="LATX01001048">
    <property type="protein sequence ID" value="KTB43919.1"/>
    <property type="molecule type" value="Genomic_DNA"/>
</dbReference>
<dbReference type="Pfam" id="PF20151">
    <property type="entry name" value="DUF6533"/>
    <property type="match status" value="1"/>
</dbReference>
<evidence type="ECO:0000313" key="4">
    <source>
        <dbReference type="Proteomes" id="UP000054988"/>
    </source>
</evidence>
<sequence>MDYSGHAESQPAQLAGSYIAVATMGMFLWDVLINLSDEYHFVLKRRITFATIAYLCSRITTLAGLIGATLVLAAPIGRYCPILLKAILIGLPAFVASESLLLFFRLRAVYMDRKAVVRAFFISLLIIVGCSTLIPFVGQATQISPENRYCTVAKVNPALGEAMLIVPLVNHIAVFFAISFRLMPAQIWEESGCKRGSLSKVKAFFRTRNLPLISRTLVIDGQRYILAFILTTIIATVTMAIGSLPDIYRFVLITPHIAIENSMNCYLFRSIREKALTPGAQITESTVHFASCPQMRTEDSTIHSAV</sequence>
<keyword evidence="1" id="KW-0472">Membrane</keyword>
<feature type="transmembrane region" description="Helical" evidence="1">
    <location>
        <begin position="47"/>
        <end position="76"/>
    </location>
</feature>
<dbReference type="Proteomes" id="UP000054988">
    <property type="component" value="Unassembled WGS sequence"/>
</dbReference>
<evidence type="ECO:0000259" key="2">
    <source>
        <dbReference type="Pfam" id="PF20151"/>
    </source>
</evidence>
<name>A0A0W0G5R6_MONRR</name>
<evidence type="ECO:0000313" key="3">
    <source>
        <dbReference type="EMBL" id="KTB43919.1"/>
    </source>
</evidence>
<keyword evidence="1" id="KW-0812">Transmembrane</keyword>
<feature type="transmembrane region" description="Helical" evidence="1">
    <location>
        <begin position="116"/>
        <end position="138"/>
    </location>
</feature>
<dbReference type="eggNOG" id="ENOG502SNBK">
    <property type="taxonomic scope" value="Eukaryota"/>
</dbReference>
<feature type="domain" description="DUF6533" evidence="2">
    <location>
        <begin position="18"/>
        <end position="62"/>
    </location>
</feature>
<feature type="transmembrane region" description="Helical" evidence="1">
    <location>
        <begin position="224"/>
        <end position="241"/>
    </location>
</feature>
<comment type="caution">
    <text evidence="3">The sequence shown here is derived from an EMBL/GenBank/DDBJ whole genome shotgun (WGS) entry which is preliminary data.</text>
</comment>
<proteinExistence type="predicted"/>
<evidence type="ECO:0000256" key="1">
    <source>
        <dbReference type="SAM" id="Phobius"/>
    </source>
</evidence>
<dbReference type="InterPro" id="IPR045340">
    <property type="entry name" value="DUF6533"/>
</dbReference>